<dbReference type="Proteomes" id="UP000008177">
    <property type="component" value="Unplaced contigs"/>
</dbReference>
<reference evidence="2" key="1">
    <citation type="journal article" date="2011" name="PLoS Genet.">
        <title>Genomic analysis of the necrotrophic fungal pathogens Sclerotinia sclerotiorum and Botrytis cinerea.</title>
        <authorList>
            <person name="Amselem J."/>
            <person name="Cuomo C.A."/>
            <person name="van Kan J.A."/>
            <person name="Viaud M."/>
            <person name="Benito E.P."/>
            <person name="Couloux A."/>
            <person name="Coutinho P.M."/>
            <person name="de Vries R.P."/>
            <person name="Dyer P.S."/>
            <person name="Fillinger S."/>
            <person name="Fournier E."/>
            <person name="Gout L."/>
            <person name="Hahn M."/>
            <person name="Kohn L."/>
            <person name="Lapalu N."/>
            <person name="Plummer K.M."/>
            <person name="Pradier J.M."/>
            <person name="Quevillon E."/>
            <person name="Sharon A."/>
            <person name="Simon A."/>
            <person name="ten Have A."/>
            <person name="Tudzynski B."/>
            <person name="Tudzynski P."/>
            <person name="Wincker P."/>
            <person name="Andrew M."/>
            <person name="Anthouard V."/>
            <person name="Beever R.E."/>
            <person name="Beffa R."/>
            <person name="Benoit I."/>
            <person name="Bouzid O."/>
            <person name="Brault B."/>
            <person name="Chen Z."/>
            <person name="Choquer M."/>
            <person name="Collemare J."/>
            <person name="Cotton P."/>
            <person name="Danchin E.G."/>
            <person name="Da Silva C."/>
            <person name="Gautier A."/>
            <person name="Giraud C."/>
            <person name="Giraud T."/>
            <person name="Gonzalez C."/>
            <person name="Grossetete S."/>
            <person name="Guldener U."/>
            <person name="Henrissat B."/>
            <person name="Howlett B.J."/>
            <person name="Kodira C."/>
            <person name="Kretschmer M."/>
            <person name="Lappartient A."/>
            <person name="Leroch M."/>
            <person name="Levis C."/>
            <person name="Mauceli E."/>
            <person name="Neuveglise C."/>
            <person name="Oeser B."/>
            <person name="Pearson M."/>
            <person name="Poulain J."/>
            <person name="Poussereau N."/>
            <person name="Quesneville H."/>
            <person name="Rascle C."/>
            <person name="Schumacher J."/>
            <person name="Segurens B."/>
            <person name="Sexton A."/>
            <person name="Silva E."/>
            <person name="Sirven C."/>
            <person name="Soanes D.M."/>
            <person name="Talbot N.J."/>
            <person name="Templeton M."/>
            <person name="Yandava C."/>
            <person name="Yarden O."/>
            <person name="Zeng Q."/>
            <person name="Rollins J.A."/>
            <person name="Lebrun M.H."/>
            <person name="Dickman M."/>
        </authorList>
    </citation>
    <scope>NUCLEOTIDE SEQUENCE [LARGE SCALE GENOMIC DNA]</scope>
    <source>
        <strain evidence="2">T4</strain>
    </source>
</reference>
<evidence type="ECO:0000313" key="1">
    <source>
        <dbReference type="EMBL" id="CCD34717.1"/>
    </source>
</evidence>
<name>G2YBX6_BOTF4</name>
<dbReference type="HOGENOM" id="CLU_2775654_0_0_1"/>
<protein>
    <submittedName>
        <fullName evidence="1">Uncharacterized protein</fullName>
    </submittedName>
</protein>
<organism evidence="1 2">
    <name type="scientific">Botryotinia fuckeliana (strain T4)</name>
    <name type="common">Noble rot fungus</name>
    <name type="synonym">Botrytis cinerea</name>
    <dbReference type="NCBI Taxonomy" id="999810"/>
    <lineage>
        <taxon>Eukaryota</taxon>
        <taxon>Fungi</taxon>
        <taxon>Dikarya</taxon>
        <taxon>Ascomycota</taxon>
        <taxon>Pezizomycotina</taxon>
        <taxon>Leotiomycetes</taxon>
        <taxon>Helotiales</taxon>
        <taxon>Sclerotiniaceae</taxon>
        <taxon>Botrytis</taxon>
    </lineage>
</organism>
<gene>
    <name evidence="1" type="ORF">BofuT4_uP101210.1</name>
</gene>
<dbReference type="AlphaFoldDB" id="G2YBX6"/>
<dbReference type="EMBL" id="FQ790313">
    <property type="protein sequence ID" value="CCD34717.1"/>
    <property type="molecule type" value="Genomic_DNA"/>
</dbReference>
<accession>G2YBX6</accession>
<dbReference type="InParanoid" id="G2YBX6"/>
<sequence>MGLDRRMCRPGASIYQYHLASGHSHRRWHIICNLSGVLKHLPMSIAIWVNTVKHLSPRRRPDSWTFEEL</sequence>
<proteinExistence type="predicted"/>
<evidence type="ECO:0000313" key="2">
    <source>
        <dbReference type="Proteomes" id="UP000008177"/>
    </source>
</evidence>